<organism evidence="2 3">
    <name type="scientific">Crateriforma conspicua</name>
    <dbReference type="NCBI Taxonomy" id="2527996"/>
    <lineage>
        <taxon>Bacteria</taxon>
        <taxon>Pseudomonadati</taxon>
        <taxon>Planctomycetota</taxon>
        <taxon>Planctomycetia</taxon>
        <taxon>Planctomycetales</taxon>
        <taxon>Planctomycetaceae</taxon>
        <taxon>Crateriforma</taxon>
    </lineage>
</organism>
<gene>
    <name evidence="2" type="ORF">V7x_21800</name>
</gene>
<feature type="compositionally biased region" description="Polar residues" evidence="1">
    <location>
        <begin position="59"/>
        <end position="70"/>
    </location>
</feature>
<proteinExistence type="predicted"/>
<sequence length="239" mass="25048">MRRVMFPALTGIALTALCWTVVVAQPPRLGQSQPSDTRADSPPSGPSSPRFGEAPASVSRASVQPANVTPANVAADRRAGTNPSGMGVQDRGGQIPMKEARVQVLWLIESDDANRAVYDGPAADGLASAGFGRLVIGASNVLTTSVGQRAMVSGTGRYGSLNVSLTLLNTTDVGELQIAAKLQTQTPSPFQLDTTTRVPVGRWVLLGAAETRAIHPTHVQDGHRSVMILRIDPGVLVLQ</sequence>
<protein>
    <submittedName>
        <fullName evidence="2">Uncharacterized protein</fullName>
    </submittedName>
</protein>
<dbReference type="Proteomes" id="UP000316476">
    <property type="component" value="Unassembled WGS sequence"/>
</dbReference>
<dbReference type="AlphaFoldDB" id="A0A5C6FW13"/>
<name>A0A5C6FW13_9PLAN</name>
<comment type="caution">
    <text evidence="2">The sequence shown here is derived from an EMBL/GenBank/DDBJ whole genome shotgun (WGS) entry which is preliminary data.</text>
</comment>
<reference evidence="2 3" key="1">
    <citation type="submission" date="2019-02" db="EMBL/GenBank/DDBJ databases">
        <title>Deep-cultivation of Planctomycetes and their phenomic and genomic characterization uncovers novel biology.</title>
        <authorList>
            <person name="Wiegand S."/>
            <person name="Jogler M."/>
            <person name="Boedeker C."/>
            <person name="Pinto D."/>
            <person name="Vollmers J."/>
            <person name="Rivas-Marin E."/>
            <person name="Kohn T."/>
            <person name="Peeters S.H."/>
            <person name="Heuer A."/>
            <person name="Rast P."/>
            <person name="Oberbeckmann S."/>
            <person name="Bunk B."/>
            <person name="Jeske O."/>
            <person name="Meyerdierks A."/>
            <person name="Storesund J.E."/>
            <person name="Kallscheuer N."/>
            <person name="Luecker S."/>
            <person name="Lage O.M."/>
            <person name="Pohl T."/>
            <person name="Merkel B.J."/>
            <person name="Hornburger P."/>
            <person name="Mueller R.-W."/>
            <person name="Bruemmer F."/>
            <person name="Labrenz M."/>
            <person name="Spormann A.M."/>
            <person name="Op Den Camp H."/>
            <person name="Overmann J."/>
            <person name="Amann R."/>
            <person name="Jetten M.S.M."/>
            <person name="Mascher T."/>
            <person name="Medema M.H."/>
            <person name="Devos D.P."/>
            <person name="Kaster A.-K."/>
            <person name="Ovreas L."/>
            <person name="Rohde M."/>
            <person name="Galperin M.Y."/>
            <person name="Jogler C."/>
        </authorList>
    </citation>
    <scope>NUCLEOTIDE SEQUENCE [LARGE SCALE GENOMIC DNA]</scope>
    <source>
        <strain evidence="2 3">V7</strain>
    </source>
</reference>
<evidence type="ECO:0000256" key="1">
    <source>
        <dbReference type="SAM" id="MobiDB-lite"/>
    </source>
</evidence>
<evidence type="ECO:0000313" key="3">
    <source>
        <dbReference type="Proteomes" id="UP000316476"/>
    </source>
</evidence>
<dbReference type="EMBL" id="SJPZ01000001">
    <property type="protein sequence ID" value="TWU66611.1"/>
    <property type="molecule type" value="Genomic_DNA"/>
</dbReference>
<accession>A0A5C6FW13</accession>
<evidence type="ECO:0000313" key="2">
    <source>
        <dbReference type="EMBL" id="TWU66611.1"/>
    </source>
</evidence>
<feature type="region of interest" description="Disordered" evidence="1">
    <location>
        <begin position="28"/>
        <end position="92"/>
    </location>
</feature>